<evidence type="ECO:0000256" key="9">
    <source>
        <dbReference type="ARBA" id="ARBA00023136"/>
    </source>
</evidence>
<feature type="region of interest" description="Disordered" evidence="10">
    <location>
        <begin position="671"/>
        <end position="693"/>
    </location>
</feature>
<dbReference type="GO" id="GO:0005743">
    <property type="term" value="C:mitochondrial inner membrane"/>
    <property type="evidence" value="ECO:0007669"/>
    <property type="project" value="TreeGrafter"/>
</dbReference>
<dbReference type="eggNOG" id="KOG0055">
    <property type="taxonomic scope" value="Eukaryota"/>
</dbReference>
<dbReference type="HOGENOM" id="CLU_000604_17_10_1"/>
<dbReference type="GO" id="GO:0015421">
    <property type="term" value="F:ABC-type oligopeptide transporter activity"/>
    <property type="evidence" value="ECO:0007669"/>
    <property type="project" value="TreeGrafter"/>
</dbReference>
<feature type="domain" description="ABC transmembrane type-1" evidence="13">
    <location>
        <begin position="1017"/>
        <end position="1332"/>
    </location>
</feature>
<keyword evidence="15" id="KW-1185">Reference proteome</keyword>
<evidence type="ECO:0000313" key="14">
    <source>
        <dbReference type="EMBL" id="EEC46935.1"/>
    </source>
</evidence>
<sequence>MPAADDLEETNHSTSAGGKAKKPKAKQASAVETLHFAFDCGVRVKVLFFFGVIAGIANGLVYPILAWLFSSSFSDISAASTNGLSQIRELAFTFLIVGVYALVCATIQSFCFELVAYHASQNFRLQWFGALLRQDAAFFDVYDVGGIAAQVGPNANKYRRGMGRKFGEGVQFLTTGIGGIGFAFFVSWRIAFVVLCVIPFVSVAALMVVQLNQQKGARASKSYKRAGSVAYSSVSAIKTVLSLNAVPTMLKQYSQATQEAFADAVSILLKQGLANGSMLGAFLMLYAILALYGSALLYRDVEDTGCDPSGGVNDNATCPNSGSDVFGAMLGVAFAGQGVSQVGNFFEAFAAARIAAFEAYSAIRRTAGAPAETIYKEDDVEDLNSTVHSRKSKKSEPDVESAERPIKAILPKYEIDSTSDKGKKPSDIAGTLAFNDVRFNYPTRPTEAILKGLSVEIEAGKISAFCGPSGGGKSTVMSLIERFYDPLSGSVSLDGVNLRDINVSHLRSMIGYVGQEPTLFATSIRGNIRFGNPDATDEMIESAARMANAHDFIMSFSDGYDTQVGDRGSQLSGGQKQRIAIARVLVHNPKILLLDEATSALDAESELVVQDALDKILEQKNITTVIIAHRLSTIRNADVINVVVGGVVAEKGTHDELMAGDTYYRKLVEKQEGQDRADTDSSPGTSRNSSSVDLVQLAETSKENMRASIDAKHETPLLQFRDVRFAYPTRPKKKVFDDFNLTIMKGETVALVGPSGGGKSTTVGLMERFYDPTEGTLEYLGMDVKSLNVPWYRDQIGYVGQEPTLFNDTISRNIAYGAPGASQFEIEEACKRANAHDFIMEFPDGYNTPLGESSQLSGGQKQRIAIARALVKRPNILILDEATSALDNESEAVVQAAIDKLMSSSEHTVVLIAHRLSTIRNADKIAFVADGKVLEYGSHETLMERPHGRYKRLFESSRRDATLSALNSQSKKASGKDVDREEDEEIDWEGKIQAEEAAAFNAKRARDMAKPDSSYMLIGAIGAVMAGGVFPMWGVLFSETIDLLFQPVLLCPAEDGSIPNNFPTCEDYWKGIANDMQDRSFALAGYWACVMFGCLVGNVLTFYGFGTASERLNKRVRDMSFTSLLRQEVAFFDMRSVGSITSQLQDDAARIHAFSGEPVRSFITALSSIVTGVVLSFIFMWPFALLAIGCVPLMGFATSLEMKQMLGEDEGDVDNVVEALNTPGGLIVETLLNIRTVSALTLENKRFTDYQDSLLKTEPDFKFDAFMTGFVSGISMFIQQWINGLQLWFGGYILSKFPDDYDFNDFLIANFAVLFALFGLGAAFQDISDRKEVEKSAGRIFYLLDRASSIDPLSTEGKKL</sequence>
<organism evidence="14 15">
    <name type="scientific">Phaeodactylum tricornutum (strain CCAP 1055/1)</name>
    <dbReference type="NCBI Taxonomy" id="556484"/>
    <lineage>
        <taxon>Eukaryota</taxon>
        <taxon>Sar</taxon>
        <taxon>Stramenopiles</taxon>
        <taxon>Ochrophyta</taxon>
        <taxon>Bacillariophyta</taxon>
        <taxon>Bacillariophyceae</taxon>
        <taxon>Bacillariophycidae</taxon>
        <taxon>Naviculales</taxon>
        <taxon>Phaeodactylaceae</taxon>
        <taxon>Phaeodactylum</taxon>
    </lineage>
</organism>
<dbReference type="FunFam" id="3.40.50.300:FF:000205">
    <property type="entry name" value="ABC transporter B family member 4"/>
    <property type="match status" value="1"/>
</dbReference>
<evidence type="ECO:0000256" key="2">
    <source>
        <dbReference type="ARBA" id="ARBA00007577"/>
    </source>
</evidence>
<evidence type="ECO:0000256" key="1">
    <source>
        <dbReference type="ARBA" id="ARBA00004141"/>
    </source>
</evidence>
<feature type="transmembrane region" description="Helical" evidence="11">
    <location>
        <begin position="1306"/>
        <end position="1324"/>
    </location>
</feature>
<evidence type="ECO:0000259" key="13">
    <source>
        <dbReference type="PROSITE" id="PS50929"/>
    </source>
</evidence>
<dbReference type="OMA" id="LNIGWYR"/>
<reference evidence="14 15" key="1">
    <citation type="journal article" date="2008" name="Nature">
        <title>The Phaeodactylum genome reveals the evolutionary history of diatom genomes.</title>
        <authorList>
            <person name="Bowler C."/>
            <person name="Allen A.E."/>
            <person name="Badger J.H."/>
            <person name="Grimwood J."/>
            <person name="Jabbari K."/>
            <person name="Kuo A."/>
            <person name="Maheswari U."/>
            <person name="Martens C."/>
            <person name="Maumus F."/>
            <person name="Otillar R.P."/>
            <person name="Rayko E."/>
            <person name="Salamov A."/>
            <person name="Vandepoele K."/>
            <person name="Beszteri B."/>
            <person name="Gruber A."/>
            <person name="Heijde M."/>
            <person name="Katinka M."/>
            <person name="Mock T."/>
            <person name="Valentin K."/>
            <person name="Verret F."/>
            <person name="Berges J.A."/>
            <person name="Brownlee C."/>
            <person name="Cadoret J.P."/>
            <person name="Chiovitti A."/>
            <person name="Choi C.J."/>
            <person name="Coesel S."/>
            <person name="De Martino A."/>
            <person name="Detter J.C."/>
            <person name="Durkin C."/>
            <person name="Falciatore A."/>
            <person name="Fournet J."/>
            <person name="Haruta M."/>
            <person name="Huysman M.J."/>
            <person name="Jenkins B.D."/>
            <person name="Jiroutova K."/>
            <person name="Jorgensen R.E."/>
            <person name="Joubert Y."/>
            <person name="Kaplan A."/>
            <person name="Kroger N."/>
            <person name="Kroth P.G."/>
            <person name="La Roche J."/>
            <person name="Lindquist E."/>
            <person name="Lommer M."/>
            <person name="Martin-Jezequel V."/>
            <person name="Lopez P.J."/>
            <person name="Lucas S."/>
            <person name="Mangogna M."/>
            <person name="McGinnis K."/>
            <person name="Medlin L.K."/>
            <person name="Montsant A."/>
            <person name="Oudot-Le Secq M.P."/>
            <person name="Napoli C."/>
            <person name="Obornik M."/>
            <person name="Parker M.S."/>
            <person name="Petit J.L."/>
            <person name="Porcel B.M."/>
            <person name="Poulsen N."/>
            <person name="Robison M."/>
            <person name="Rychlewski L."/>
            <person name="Rynearson T.A."/>
            <person name="Schmutz J."/>
            <person name="Shapiro H."/>
            <person name="Siaut M."/>
            <person name="Stanley M."/>
            <person name="Sussman M.R."/>
            <person name="Taylor A.R."/>
            <person name="Vardi A."/>
            <person name="von Dassow P."/>
            <person name="Vyverman W."/>
            <person name="Willis A."/>
            <person name="Wyrwicz L.S."/>
            <person name="Rokhsar D.S."/>
            <person name="Weissenbach J."/>
            <person name="Armbrust E.V."/>
            <person name="Green B.R."/>
            <person name="Van de Peer Y."/>
            <person name="Grigoriev I.V."/>
        </authorList>
    </citation>
    <scope>NUCLEOTIDE SEQUENCE [LARGE SCALE GENOMIC DNA]</scope>
    <source>
        <strain evidence="14 15">CCAP 1055/1</strain>
    </source>
</reference>
<dbReference type="Gene3D" id="3.40.50.300">
    <property type="entry name" value="P-loop containing nucleotide triphosphate hydrolases"/>
    <property type="match status" value="2"/>
</dbReference>
<evidence type="ECO:0000256" key="5">
    <source>
        <dbReference type="ARBA" id="ARBA00022737"/>
    </source>
</evidence>
<reference evidence="15" key="2">
    <citation type="submission" date="2008-08" db="EMBL/GenBank/DDBJ databases">
        <authorList>
            <consortium name="Diatom Consortium"/>
            <person name="Grigoriev I."/>
            <person name="Grimwood J."/>
            <person name="Kuo A."/>
            <person name="Otillar R.P."/>
            <person name="Salamov A."/>
            <person name="Detter J.C."/>
            <person name="Lindquist E."/>
            <person name="Shapiro H."/>
            <person name="Lucas S."/>
            <person name="Glavina del Rio T."/>
            <person name="Pitluck S."/>
            <person name="Rokhsar D."/>
            <person name="Bowler C."/>
        </authorList>
    </citation>
    <scope>GENOME REANNOTATION</scope>
    <source>
        <strain evidence="15">CCAP 1055/1</strain>
    </source>
</reference>
<keyword evidence="4 11" id="KW-0812">Transmembrane</keyword>
<keyword evidence="6" id="KW-0547">Nucleotide-binding</keyword>
<evidence type="ECO:0000256" key="10">
    <source>
        <dbReference type="SAM" id="MobiDB-lite"/>
    </source>
</evidence>
<feature type="domain" description="ABC transporter" evidence="12">
    <location>
        <begin position="432"/>
        <end position="670"/>
    </location>
</feature>
<dbReference type="CDD" id="cd18577">
    <property type="entry name" value="ABC_6TM_Pgp_ABCB1_D1_like"/>
    <property type="match status" value="1"/>
</dbReference>
<dbReference type="Pfam" id="PF00005">
    <property type="entry name" value="ABC_tran"/>
    <property type="match status" value="2"/>
</dbReference>
<dbReference type="SUPFAM" id="SSF90123">
    <property type="entry name" value="ABC transporter transmembrane region"/>
    <property type="match status" value="2"/>
</dbReference>
<feature type="domain" description="ABC transmembrane type-1" evidence="13">
    <location>
        <begin position="49"/>
        <end position="351"/>
    </location>
</feature>
<dbReference type="FunCoup" id="B7G341">
    <property type="interactions" value="2"/>
</dbReference>
<dbReference type="GO" id="GO:0016887">
    <property type="term" value="F:ATP hydrolysis activity"/>
    <property type="evidence" value="ECO:0007669"/>
    <property type="project" value="InterPro"/>
</dbReference>
<dbReference type="KEGG" id="pti:PHATRDRAFT_21548"/>
<comment type="subcellular location">
    <subcellularLocation>
        <location evidence="1">Membrane</location>
        <topology evidence="1">Multi-pass membrane protein</topology>
    </subcellularLocation>
</comment>
<evidence type="ECO:0000256" key="7">
    <source>
        <dbReference type="ARBA" id="ARBA00022840"/>
    </source>
</evidence>
<dbReference type="PANTHER" id="PTHR43394:SF11">
    <property type="entry name" value="ATP-BINDING CASSETTE TRANSPORTER"/>
    <property type="match status" value="1"/>
</dbReference>
<dbReference type="InterPro" id="IPR039421">
    <property type="entry name" value="Type_1_exporter"/>
</dbReference>
<dbReference type="FunFam" id="3.40.50.300:FF:000836">
    <property type="entry name" value="ABC transporter B family member 25"/>
    <property type="match status" value="1"/>
</dbReference>
<dbReference type="PaxDb" id="2850-Phatr21548"/>
<evidence type="ECO:0000313" key="15">
    <source>
        <dbReference type="Proteomes" id="UP000000759"/>
    </source>
</evidence>
<feature type="region of interest" description="Disordered" evidence="10">
    <location>
        <begin position="1"/>
        <end position="22"/>
    </location>
</feature>
<dbReference type="PANTHER" id="PTHR43394">
    <property type="entry name" value="ATP-DEPENDENT PERMEASE MDL1, MITOCHONDRIAL"/>
    <property type="match status" value="1"/>
</dbReference>
<keyword evidence="5" id="KW-0677">Repeat</keyword>
<dbReference type="GeneID" id="7202417"/>
<feature type="compositionally biased region" description="Polar residues" evidence="10">
    <location>
        <begin position="680"/>
        <end position="693"/>
    </location>
</feature>
<dbReference type="OrthoDB" id="6500128at2759"/>
<feature type="transmembrane region" description="Helical" evidence="11">
    <location>
        <begin position="166"/>
        <end position="184"/>
    </location>
</feature>
<dbReference type="STRING" id="556484.B7G341"/>
<feature type="transmembrane region" description="Helical" evidence="11">
    <location>
        <begin position="1084"/>
        <end position="1105"/>
    </location>
</feature>
<evidence type="ECO:0008006" key="16">
    <source>
        <dbReference type="Google" id="ProtNLM"/>
    </source>
</evidence>
<dbReference type="SUPFAM" id="SSF52540">
    <property type="entry name" value="P-loop containing nucleoside triphosphate hydrolases"/>
    <property type="match status" value="2"/>
</dbReference>
<dbReference type="PROSITE" id="PS00211">
    <property type="entry name" value="ABC_TRANSPORTER_1"/>
    <property type="match status" value="2"/>
</dbReference>
<dbReference type="InParanoid" id="B7G341"/>
<proteinExistence type="inferred from homology"/>
<name>B7G341_PHATC</name>
<dbReference type="EMBL" id="CM000615">
    <property type="protein sequence ID" value="EEC46935.1"/>
    <property type="molecule type" value="Genomic_DNA"/>
</dbReference>
<feature type="transmembrane region" description="Helical" evidence="11">
    <location>
        <begin position="278"/>
        <end position="298"/>
    </location>
</feature>
<dbReference type="Pfam" id="PF00664">
    <property type="entry name" value="ABC_membrane"/>
    <property type="match status" value="2"/>
</dbReference>
<feature type="transmembrane region" description="Helical" evidence="11">
    <location>
        <begin position="1015"/>
        <end position="1037"/>
    </location>
</feature>
<dbReference type="SMART" id="SM00382">
    <property type="entry name" value="AAA"/>
    <property type="match status" value="2"/>
</dbReference>
<comment type="similarity">
    <text evidence="2">Belongs to the ABC transporter superfamily. ABCB family. Multidrug resistance exporter (TC 3.A.1.201) subfamily.</text>
</comment>
<dbReference type="InterPro" id="IPR036640">
    <property type="entry name" value="ABC1_TM_sf"/>
</dbReference>
<dbReference type="InterPro" id="IPR027417">
    <property type="entry name" value="P-loop_NTPase"/>
</dbReference>
<gene>
    <name evidence="14" type="ORF">PHATRDRAFT_21548</name>
</gene>
<feature type="transmembrane region" description="Helical" evidence="11">
    <location>
        <begin position="46"/>
        <end position="70"/>
    </location>
</feature>
<dbReference type="Proteomes" id="UP000000759">
    <property type="component" value="Chromosome 13"/>
</dbReference>
<evidence type="ECO:0000256" key="11">
    <source>
        <dbReference type="SAM" id="Phobius"/>
    </source>
</evidence>
<dbReference type="CDD" id="cd18578">
    <property type="entry name" value="ABC_6TM_Pgp_ABCB1_D2_like"/>
    <property type="match status" value="1"/>
</dbReference>
<dbReference type="PROSITE" id="PS50929">
    <property type="entry name" value="ABC_TM1F"/>
    <property type="match status" value="2"/>
</dbReference>
<keyword evidence="9 11" id="KW-0472">Membrane</keyword>
<dbReference type="CDD" id="cd03249">
    <property type="entry name" value="ABC_MTABC3_MDL1_MDL2"/>
    <property type="match status" value="2"/>
</dbReference>
<dbReference type="InterPro" id="IPR003439">
    <property type="entry name" value="ABC_transporter-like_ATP-bd"/>
</dbReference>
<dbReference type="Gene3D" id="1.20.1560.10">
    <property type="entry name" value="ABC transporter type 1, transmembrane domain"/>
    <property type="match status" value="2"/>
</dbReference>
<evidence type="ECO:0000259" key="12">
    <source>
        <dbReference type="PROSITE" id="PS50893"/>
    </source>
</evidence>
<evidence type="ECO:0000256" key="4">
    <source>
        <dbReference type="ARBA" id="ARBA00022692"/>
    </source>
</evidence>
<keyword evidence="8 11" id="KW-1133">Transmembrane helix</keyword>
<feature type="domain" description="ABC transporter" evidence="12">
    <location>
        <begin position="718"/>
        <end position="955"/>
    </location>
</feature>
<feature type="transmembrane region" description="Helical" evidence="11">
    <location>
        <begin position="1263"/>
        <end position="1282"/>
    </location>
</feature>
<keyword evidence="7" id="KW-0067">ATP-binding</keyword>
<feature type="transmembrane region" description="Helical" evidence="11">
    <location>
        <begin position="1169"/>
        <end position="1196"/>
    </location>
</feature>
<evidence type="ECO:0000256" key="3">
    <source>
        <dbReference type="ARBA" id="ARBA00022448"/>
    </source>
</evidence>
<feature type="transmembrane region" description="Helical" evidence="11">
    <location>
        <begin position="90"/>
        <end position="116"/>
    </location>
</feature>
<dbReference type="PROSITE" id="PS50893">
    <property type="entry name" value="ABC_TRANSPORTER_2"/>
    <property type="match status" value="2"/>
</dbReference>
<protein>
    <recommendedName>
        <fullName evidence="16">ABC transporter</fullName>
    </recommendedName>
</protein>
<dbReference type="GO" id="GO:0005524">
    <property type="term" value="F:ATP binding"/>
    <property type="evidence" value="ECO:0007669"/>
    <property type="project" value="UniProtKB-KW"/>
</dbReference>
<feature type="transmembrane region" description="Helical" evidence="11">
    <location>
        <begin position="190"/>
        <end position="211"/>
    </location>
</feature>
<keyword evidence="3" id="KW-0813">Transport</keyword>
<dbReference type="RefSeq" id="XP_002181721.1">
    <property type="nucleotide sequence ID" value="XM_002181685.1"/>
</dbReference>
<dbReference type="InterPro" id="IPR017871">
    <property type="entry name" value="ABC_transporter-like_CS"/>
</dbReference>
<evidence type="ECO:0000256" key="6">
    <source>
        <dbReference type="ARBA" id="ARBA00022741"/>
    </source>
</evidence>
<evidence type="ECO:0000256" key="8">
    <source>
        <dbReference type="ARBA" id="ARBA00022989"/>
    </source>
</evidence>
<dbReference type="GO" id="GO:0090374">
    <property type="term" value="P:oligopeptide export from mitochondrion"/>
    <property type="evidence" value="ECO:0007669"/>
    <property type="project" value="TreeGrafter"/>
</dbReference>
<dbReference type="InterPro" id="IPR003593">
    <property type="entry name" value="AAA+_ATPase"/>
</dbReference>
<feature type="region of interest" description="Disordered" evidence="10">
    <location>
        <begin position="962"/>
        <end position="986"/>
    </location>
</feature>
<dbReference type="InterPro" id="IPR011527">
    <property type="entry name" value="ABC1_TM_dom"/>
</dbReference>
<accession>B7G341</accession>